<accession>A0A7I8DDN7</accession>
<dbReference type="EMBL" id="AP023366">
    <property type="protein sequence ID" value="BCJ88234.1"/>
    <property type="molecule type" value="Genomic_DNA"/>
</dbReference>
<gene>
    <name evidence="5" type="ORF">skT53_32190</name>
</gene>
<evidence type="ECO:0000313" key="6">
    <source>
        <dbReference type="Proteomes" id="UP000593802"/>
    </source>
</evidence>
<dbReference type="InterPro" id="IPR020845">
    <property type="entry name" value="AMP-binding_CS"/>
</dbReference>
<dbReference type="SUPFAM" id="SSF56801">
    <property type="entry name" value="Acetyl-CoA synthetase-like"/>
    <property type="match status" value="1"/>
</dbReference>
<dbReference type="PROSITE" id="PS00455">
    <property type="entry name" value="AMP_BINDING"/>
    <property type="match status" value="1"/>
</dbReference>
<protein>
    <submittedName>
        <fullName evidence="5">4-chlorobenzoate--CoA ligase</fullName>
    </submittedName>
</protein>
<dbReference type="InterPro" id="IPR042099">
    <property type="entry name" value="ANL_N_sf"/>
</dbReference>
<dbReference type="Gene3D" id="3.30.300.30">
    <property type="match status" value="1"/>
</dbReference>
<evidence type="ECO:0000313" key="5">
    <source>
        <dbReference type="EMBL" id="BCJ88234.1"/>
    </source>
</evidence>
<dbReference type="Proteomes" id="UP000593802">
    <property type="component" value="Chromosome"/>
</dbReference>
<proteinExistence type="inferred from homology"/>
<keyword evidence="2 5" id="KW-0436">Ligase</keyword>
<dbReference type="AlphaFoldDB" id="A0A7I8DDN7"/>
<sequence>MFIFEKLYDFLKEKIFAATGEMIVLNLGTVFECAVGRYPNEIALVQDKKYVSFLQLNEEVNRLASALRKLGVKKRDRVMVLMKNRMETVCLFWAIQKLGAIYTPINLRFSPEDTQYCINDAEPRVVFYEKFSERSVIKARFNERPILISLEQDGGDLSYRELAVRGASDFDCVPSDDDDIAVMLYTSGTTGVPKGVPRSHKNEYGSTMAHILQNHYEMFESTLGAMPLYHTMGVRSLLATCILNGKYVLLPDFDTRTALTLLSREKISCLYMIPTMYHELLNDPSISDFDLSALRKIGYAGAPMSVPLTKKCFQMLKPQHFVNHYGSTEIYTFTTCSVLDKKPGCAGRPGIHQQIRLVVPDTNAASTPDDIVLPGEVGEIIVHAGSIEAFKGYWNRPDATRKAIRNNWYFTGDLGILDEDGDLFIVGRVDEIVISGGENISPVEIEEVLLHHPKVLEAAVLGEEDDRWGQIVVAFIVTKDPTMTVQELDQFCKEHPKLSNFKRPRKYVFVHEIPKSPAGKILRRQLRSENIEQVGQ</sequence>
<evidence type="ECO:0000259" key="4">
    <source>
        <dbReference type="Pfam" id="PF13193"/>
    </source>
</evidence>
<evidence type="ECO:0000256" key="1">
    <source>
        <dbReference type="ARBA" id="ARBA00006432"/>
    </source>
</evidence>
<dbReference type="InterPro" id="IPR025110">
    <property type="entry name" value="AMP-bd_C"/>
</dbReference>
<dbReference type="InterPro" id="IPR050237">
    <property type="entry name" value="ATP-dep_AMP-bd_enzyme"/>
</dbReference>
<organism evidence="5 6">
    <name type="scientific">Effusibacillus dendaii</name>
    <dbReference type="NCBI Taxonomy" id="2743772"/>
    <lineage>
        <taxon>Bacteria</taxon>
        <taxon>Bacillati</taxon>
        <taxon>Bacillota</taxon>
        <taxon>Bacilli</taxon>
        <taxon>Bacillales</taxon>
        <taxon>Alicyclobacillaceae</taxon>
        <taxon>Effusibacillus</taxon>
    </lineage>
</organism>
<dbReference type="Gene3D" id="3.40.50.12780">
    <property type="entry name" value="N-terminal domain of ligase-like"/>
    <property type="match status" value="1"/>
</dbReference>
<feature type="domain" description="AMP-dependent synthetase/ligase" evidence="3">
    <location>
        <begin position="32"/>
        <end position="394"/>
    </location>
</feature>
<evidence type="ECO:0000259" key="3">
    <source>
        <dbReference type="Pfam" id="PF00501"/>
    </source>
</evidence>
<evidence type="ECO:0000256" key="2">
    <source>
        <dbReference type="ARBA" id="ARBA00022598"/>
    </source>
</evidence>
<feature type="domain" description="AMP-binding enzyme C-terminal" evidence="4">
    <location>
        <begin position="444"/>
        <end position="520"/>
    </location>
</feature>
<keyword evidence="6" id="KW-1185">Reference proteome</keyword>
<dbReference type="Pfam" id="PF00501">
    <property type="entry name" value="AMP-binding"/>
    <property type="match status" value="1"/>
</dbReference>
<dbReference type="Pfam" id="PF13193">
    <property type="entry name" value="AMP-binding_C"/>
    <property type="match status" value="1"/>
</dbReference>
<dbReference type="PANTHER" id="PTHR43767">
    <property type="entry name" value="LONG-CHAIN-FATTY-ACID--COA LIGASE"/>
    <property type="match status" value="1"/>
</dbReference>
<dbReference type="PANTHER" id="PTHR43767:SF1">
    <property type="entry name" value="NONRIBOSOMAL PEPTIDE SYNTHASE PES1 (EUROFUNG)-RELATED"/>
    <property type="match status" value="1"/>
</dbReference>
<dbReference type="InterPro" id="IPR000873">
    <property type="entry name" value="AMP-dep_synth/lig_dom"/>
</dbReference>
<dbReference type="KEGG" id="eff:skT53_32190"/>
<dbReference type="InterPro" id="IPR045851">
    <property type="entry name" value="AMP-bd_C_sf"/>
</dbReference>
<name>A0A7I8DDN7_9BACL</name>
<reference evidence="5 6" key="1">
    <citation type="submission" date="2020-08" db="EMBL/GenBank/DDBJ databases">
        <title>Complete Genome Sequence of Effusibacillus dendaii Strain skT53, Isolated from Farmland soil.</title>
        <authorList>
            <person name="Konishi T."/>
            <person name="Kawasaki H."/>
        </authorList>
    </citation>
    <scope>NUCLEOTIDE SEQUENCE [LARGE SCALE GENOMIC DNA]</scope>
    <source>
        <strain evidence="6">skT53</strain>
    </source>
</reference>
<dbReference type="GO" id="GO:0016878">
    <property type="term" value="F:acid-thiol ligase activity"/>
    <property type="evidence" value="ECO:0007669"/>
    <property type="project" value="UniProtKB-ARBA"/>
</dbReference>
<dbReference type="FunFam" id="3.30.300.30:FF:000008">
    <property type="entry name" value="2,3-dihydroxybenzoate-AMP ligase"/>
    <property type="match status" value="1"/>
</dbReference>
<comment type="similarity">
    <text evidence="1">Belongs to the ATP-dependent AMP-binding enzyme family.</text>
</comment>